<proteinExistence type="predicted"/>
<evidence type="ECO:0008006" key="4">
    <source>
        <dbReference type="Google" id="ProtNLM"/>
    </source>
</evidence>
<feature type="region of interest" description="Disordered" evidence="1">
    <location>
        <begin position="1"/>
        <end position="20"/>
    </location>
</feature>
<reference evidence="2" key="2">
    <citation type="submission" date="2024-10" db="UniProtKB">
        <authorList>
            <consortium name="EnsemblProtists"/>
        </authorList>
    </citation>
    <scope>IDENTIFICATION</scope>
</reference>
<dbReference type="KEGG" id="ehx:EMIHUDRAFT_240550"/>
<feature type="compositionally biased region" description="Acidic residues" evidence="1">
    <location>
        <begin position="280"/>
        <end position="290"/>
    </location>
</feature>
<reference evidence="3" key="1">
    <citation type="journal article" date="2013" name="Nature">
        <title>Pan genome of the phytoplankton Emiliania underpins its global distribution.</title>
        <authorList>
            <person name="Read B.A."/>
            <person name="Kegel J."/>
            <person name="Klute M.J."/>
            <person name="Kuo A."/>
            <person name="Lefebvre S.C."/>
            <person name="Maumus F."/>
            <person name="Mayer C."/>
            <person name="Miller J."/>
            <person name="Monier A."/>
            <person name="Salamov A."/>
            <person name="Young J."/>
            <person name="Aguilar M."/>
            <person name="Claverie J.M."/>
            <person name="Frickenhaus S."/>
            <person name="Gonzalez K."/>
            <person name="Herman E.K."/>
            <person name="Lin Y.C."/>
            <person name="Napier J."/>
            <person name="Ogata H."/>
            <person name="Sarno A.F."/>
            <person name="Shmutz J."/>
            <person name="Schroeder D."/>
            <person name="de Vargas C."/>
            <person name="Verret F."/>
            <person name="von Dassow P."/>
            <person name="Valentin K."/>
            <person name="Van de Peer Y."/>
            <person name="Wheeler G."/>
            <person name="Dacks J.B."/>
            <person name="Delwiche C.F."/>
            <person name="Dyhrman S.T."/>
            <person name="Glockner G."/>
            <person name="John U."/>
            <person name="Richards T."/>
            <person name="Worden A.Z."/>
            <person name="Zhang X."/>
            <person name="Grigoriev I.V."/>
            <person name="Allen A.E."/>
            <person name="Bidle K."/>
            <person name="Borodovsky M."/>
            <person name="Bowler C."/>
            <person name="Brownlee C."/>
            <person name="Cock J.M."/>
            <person name="Elias M."/>
            <person name="Gladyshev V.N."/>
            <person name="Groth M."/>
            <person name="Guda C."/>
            <person name="Hadaegh A."/>
            <person name="Iglesias-Rodriguez M.D."/>
            <person name="Jenkins J."/>
            <person name="Jones B.M."/>
            <person name="Lawson T."/>
            <person name="Leese F."/>
            <person name="Lindquist E."/>
            <person name="Lobanov A."/>
            <person name="Lomsadze A."/>
            <person name="Malik S.B."/>
            <person name="Marsh M.E."/>
            <person name="Mackinder L."/>
            <person name="Mock T."/>
            <person name="Mueller-Roeber B."/>
            <person name="Pagarete A."/>
            <person name="Parker M."/>
            <person name="Probert I."/>
            <person name="Quesneville H."/>
            <person name="Raines C."/>
            <person name="Rensing S.A."/>
            <person name="Riano-Pachon D.M."/>
            <person name="Richier S."/>
            <person name="Rokitta S."/>
            <person name="Shiraiwa Y."/>
            <person name="Soanes D.M."/>
            <person name="van der Giezen M."/>
            <person name="Wahlund T.M."/>
            <person name="Williams B."/>
            <person name="Wilson W."/>
            <person name="Wolfe G."/>
            <person name="Wurch L.L."/>
        </authorList>
    </citation>
    <scope>NUCLEOTIDE SEQUENCE</scope>
</reference>
<dbReference type="RefSeq" id="XP_005774472.1">
    <property type="nucleotide sequence ID" value="XM_005774415.1"/>
</dbReference>
<dbReference type="HOGENOM" id="CLU_824949_0_0_1"/>
<feature type="compositionally biased region" description="Polar residues" evidence="1">
    <location>
        <begin position="9"/>
        <end position="20"/>
    </location>
</feature>
<organism evidence="2 3">
    <name type="scientific">Emiliania huxleyi (strain CCMP1516)</name>
    <dbReference type="NCBI Taxonomy" id="280463"/>
    <lineage>
        <taxon>Eukaryota</taxon>
        <taxon>Haptista</taxon>
        <taxon>Haptophyta</taxon>
        <taxon>Prymnesiophyceae</taxon>
        <taxon>Isochrysidales</taxon>
        <taxon>Noelaerhabdaceae</taxon>
        <taxon>Emiliania</taxon>
    </lineage>
</organism>
<dbReference type="GeneID" id="17267610"/>
<name>A0A0D3JEV8_EMIH1</name>
<protein>
    <recommendedName>
        <fullName evidence="4">PH domain-containing protein</fullName>
    </recommendedName>
</protein>
<accession>A0A0D3JEV8</accession>
<evidence type="ECO:0000313" key="2">
    <source>
        <dbReference type="EnsemblProtists" id="EOD22043"/>
    </source>
</evidence>
<keyword evidence="3" id="KW-1185">Reference proteome</keyword>
<feature type="region of interest" description="Disordered" evidence="1">
    <location>
        <begin position="225"/>
        <end position="290"/>
    </location>
</feature>
<dbReference type="EnsemblProtists" id="EOD22043">
    <property type="protein sequence ID" value="EOD22043"/>
    <property type="gene ID" value="EMIHUDRAFT_240550"/>
</dbReference>
<dbReference type="Proteomes" id="UP000013827">
    <property type="component" value="Unassembled WGS sequence"/>
</dbReference>
<dbReference type="AlphaFoldDB" id="A0A0D3JEV8"/>
<dbReference type="PaxDb" id="2903-EOD22043"/>
<sequence length="337" mass="35904">MMPALGSPSDASQNASSVHSLTAMQPDLEPAHGRAARWQHALSSFGLLLTGRLELRNEILSALSVHTKTPFQPRESQREHEVWEERYFVLTRKALHYYIRARGDRSGKDGMFGKHEGTIGFNRIAAVVEDAANREVELEDKYSTVVRRSLDHFSSSGSLKNIPSLIDFRVPPPPHLDCAHDSLCVALEGGGLALAPLEAGEAGSATVAVQPPVLLHSHIRLSPSLPPAGAPVAPAGPAGGRTGAQLPPTAGEAKPLRRAPATPPPFLKRRARSQSSDDGTAAEEEDEGEVQELQVDALLADMCSEEHSVLHEACAAFRAAMQPGEAGLVADLCGQGT</sequence>
<evidence type="ECO:0000313" key="3">
    <source>
        <dbReference type="Proteomes" id="UP000013827"/>
    </source>
</evidence>
<evidence type="ECO:0000256" key="1">
    <source>
        <dbReference type="SAM" id="MobiDB-lite"/>
    </source>
</evidence>